<evidence type="ECO:0000313" key="7">
    <source>
        <dbReference type="Proteomes" id="UP000542813"/>
    </source>
</evidence>
<dbReference type="InterPro" id="IPR056798">
    <property type="entry name" value="ADH_Fe_C"/>
</dbReference>
<dbReference type="Gene3D" id="3.40.50.1970">
    <property type="match status" value="1"/>
</dbReference>
<dbReference type="EMBL" id="JACHMM010000001">
    <property type="protein sequence ID" value="MBB5791246.1"/>
    <property type="molecule type" value="Genomic_DNA"/>
</dbReference>
<evidence type="ECO:0000259" key="5">
    <source>
        <dbReference type="Pfam" id="PF25137"/>
    </source>
</evidence>
<gene>
    <name evidence="6" type="ORF">HD601_005821</name>
</gene>
<dbReference type="Proteomes" id="UP000542813">
    <property type="component" value="Unassembled WGS sequence"/>
</dbReference>
<dbReference type="GO" id="GO:0046872">
    <property type="term" value="F:metal ion binding"/>
    <property type="evidence" value="ECO:0007669"/>
    <property type="project" value="InterPro"/>
</dbReference>
<dbReference type="Pfam" id="PF25137">
    <property type="entry name" value="ADH_Fe_C"/>
    <property type="match status" value="1"/>
</dbReference>
<organism evidence="6 7">
    <name type="scientific">Jiangella mangrovi</name>
    <dbReference type="NCBI Taxonomy" id="1524084"/>
    <lineage>
        <taxon>Bacteria</taxon>
        <taxon>Bacillati</taxon>
        <taxon>Actinomycetota</taxon>
        <taxon>Actinomycetes</taxon>
        <taxon>Jiangellales</taxon>
        <taxon>Jiangellaceae</taxon>
        <taxon>Jiangella</taxon>
    </lineage>
</organism>
<dbReference type="InterPro" id="IPR001670">
    <property type="entry name" value="ADH_Fe/GldA"/>
</dbReference>
<dbReference type="PANTHER" id="PTHR11496:SF102">
    <property type="entry name" value="ALCOHOL DEHYDROGENASE 4"/>
    <property type="match status" value="1"/>
</dbReference>
<proteinExistence type="inferred from homology"/>
<dbReference type="Pfam" id="PF00465">
    <property type="entry name" value="Fe-ADH"/>
    <property type="match status" value="1"/>
</dbReference>
<dbReference type="Gene3D" id="1.20.1090.10">
    <property type="entry name" value="Dehydroquinate synthase-like - alpha domain"/>
    <property type="match status" value="1"/>
</dbReference>
<evidence type="ECO:0000256" key="1">
    <source>
        <dbReference type="ARBA" id="ARBA00007358"/>
    </source>
</evidence>
<evidence type="ECO:0000256" key="3">
    <source>
        <dbReference type="ARBA" id="ARBA00023027"/>
    </source>
</evidence>
<dbReference type="RefSeq" id="WP_184827867.1">
    <property type="nucleotide sequence ID" value="NZ_JACHMM010000001.1"/>
</dbReference>
<dbReference type="SUPFAM" id="SSF56796">
    <property type="entry name" value="Dehydroquinate synthase-like"/>
    <property type="match status" value="1"/>
</dbReference>
<comment type="similarity">
    <text evidence="1">Belongs to the iron-containing alcohol dehydrogenase family.</text>
</comment>
<protein>
    <submittedName>
        <fullName evidence="6">Alcohol dehydrogenase</fullName>
        <ecNumber evidence="6">1.1.1.1</ecNumber>
    </submittedName>
</protein>
<dbReference type="EC" id="1.1.1.1" evidence="6"/>
<dbReference type="AlphaFoldDB" id="A0A7W9LPF3"/>
<name>A0A7W9LPF3_9ACTN</name>
<reference evidence="6 7" key="1">
    <citation type="submission" date="2020-08" db="EMBL/GenBank/DDBJ databases">
        <title>Sequencing the genomes of 1000 actinobacteria strains.</title>
        <authorList>
            <person name="Klenk H.-P."/>
        </authorList>
    </citation>
    <scope>NUCLEOTIDE SEQUENCE [LARGE SCALE GENOMIC DNA]</scope>
    <source>
        <strain evidence="6 7">DSM 102122</strain>
    </source>
</reference>
<evidence type="ECO:0000313" key="6">
    <source>
        <dbReference type="EMBL" id="MBB5791246.1"/>
    </source>
</evidence>
<keyword evidence="2 6" id="KW-0560">Oxidoreductase</keyword>
<sequence length="396" mass="39825">MSVLRLPDAVQFGRGARAGIPVAVARLGRRAFVVADPVVAGMTEFAAALDGLKAAGVEAHVFTGVVPELPLDGIDAAVSAARDVRPDVVVGFGGGSALDLAKLVALLLVHPGPLSAYYGENAVPGPVLPVVAVPTTAGTGSEVTPVAVVSDPDRELKVGVSDAALVPRVAIVDPELTVGVPPSVTAASGIDALAHAVESYTAIERPPSWDAQLPIFVGHNRLSSVLALEAAHALGDALPRAVADGADLAAREQCAYGSLLAGMAFGSGGTHLAHALQYPIGALTHTPHGVGTGMMLPYVMAAIRPACAPRLSALGAALGAPATPDAAIDRVAEIRAAVGIPATLAEIGITRDQLPRIAELALGVTRLAGNSPRPATRELLLAILEAALTGDVSALT</sequence>
<feature type="domain" description="Alcohol dehydrogenase iron-type/glycerol dehydrogenase GldA" evidence="4">
    <location>
        <begin position="7"/>
        <end position="174"/>
    </location>
</feature>
<keyword evidence="3" id="KW-0520">NAD</keyword>
<accession>A0A7W9LPF3</accession>
<dbReference type="FunFam" id="3.40.50.1970:FF:000003">
    <property type="entry name" value="Alcohol dehydrogenase, iron-containing"/>
    <property type="match status" value="1"/>
</dbReference>
<evidence type="ECO:0000256" key="2">
    <source>
        <dbReference type="ARBA" id="ARBA00023002"/>
    </source>
</evidence>
<dbReference type="PROSITE" id="PS00913">
    <property type="entry name" value="ADH_IRON_1"/>
    <property type="match status" value="1"/>
</dbReference>
<dbReference type="GO" id="GO:0004022">
    <property type="term" value="F:alcohol dehydrogenase (NAD+) activity"/>
    <property type="evidence" value="ECO:0007669"/>
    <property type="project" value="UniProtKB-EC"/>
</dbReference>
<keyword evidence="7" id="KW-1185">Reference proteome</keyword>
<dbReference type="PANTHER" id="PTHR11496">
    <property type="entry name" value="ALCOHOL DEHYDROGENASE"/>
    <property type="match status" value="1"/>
</dbReference>
<dbReference type="InterPro" id="IPR018211">
    <property type="entry name" value="ADH_Fe_CS"/>
</dbReference>
<comment type="caution">
    <text evidence="6">The sequence shown here is derived from an EMBL/GenBank/DDBJ whole genome shotgun (WGS) entry which is preliminary data.</text>
</comment>
<evidence type="ECO:0000259" key="4">
    <source>
        <dbReference type="Pfam" id="PF00465"/>
    </source>
</evidence>
<dbReference type="InterPro" id="IPR039697">
    <property type="entry name" value="Alcohol_dehydrogenase_Fe"/>
</dbReference>
<feature type="domain" description="Fe-containing alcohol dehydrogenase-like C-terminal" evidence="5">
    <location>
        <begin position="185"/>
        <end position="388"/>
    </location>
</feature>